<sequence>MFVLAEATALSFGLAFERTLPFLTELAERYAYDLRTYVEDVVESLIVLQEKCRLQGGHAGKFSLDAAPCQDYAMFSVLSGASTRSTPLAASSPPPPPLPPHTWHQTLILYLVLLDAGISQLGKQVHANGIKTSLMKHEIGEENPPIEKLN</sequence>
<dbReference type="EMBL" id="AMQN01006398">
    <property type="status" value="NOT_ANNOTATED_CDS"/>
    <property type="molecule type" value="Genomic_DNA"/>
</dbReference>
<dbReference type="Proteomes" id="UP000014760">
    <property type="component" value="Unassembled WGS sequence"/>
</dbReference>
<evidence type="ECO:0000313" key="2">
    <source>
        <dbReference type="EnsemblMetazoa" id="CapteP194810"/>
    </source>
</evidence>
<name>R7UZI4_CAPTE</name>
<proteinExistence type="predicted"/>
<reference evidence="1 3" key="2">
    <citation type="journal article" date="2013" name="Nature">
        <title>Insights into bilaterian evolution from three spiralian genomes.</title>
        <authorList>
            <person name="Simakov O."/>
            <person name="Marletaz F."/>
            <person name="Cho S.J."/>
            <person name="Edsinger-Gonzales E."/>
            <person name="Havlak P."/>
            <person name="Hellsten U."/>
            <person name="Kuo D.H."/>
            <person name="Larsson T."/>
            <person name="Lv J."/>
            <person name="Arendt D."/>
            <person name="Savage R."/>
            <person name="Osoegawa K."/>
            <person name="de Jong P."/>
            <person name="Grimwood J."/>
            <person name="Chapman J.A."/>
            <person name="Shapiro H."/>
            <person name="Aerts A."/>
            <person name="Otillar R.P."/>
            <person name="Terry A.Y."/>
            <person name="Boore J.L."/>
            <person name="Grigoriev I.V."/>
            <person name="Lindberg D.R."/>
            <person name="Seaver E.C."/>
            <person name="Weisblat D.A."/>
            <person name="Putnam N.H."/>
            <person name="Rokhsar D.S."/>
        </authorList>
    </citation>
    <scope>NUCLEOTIDE SEQUENCE</scope>
    <source>
        <strain evidence="1 3">I ESC-2004</strain>
    </source>
</reference>
<reference evidence="3" key="1">
    <citation type="submission" date="2012-12" db="EMBL/GenBank/DDBJ databases">
        <authorList>
            <person name="Hellsten U."/>
            <person name="Grimwood J."/>
            <person name="Chapman J.A."/>
            <person name="Shapiro H."/>
            <person name="Aerts A."/>
            <person name="Otillar R.P."/>
            <person name="Terry A.Y."/>
            <person name="Boore J.L."/>
            <person name="Simakov O."/>
            <person name="Marletaz F."/>
            <person name="Cho S.-J."/>
            <person name="Edsinger-Gonzales E."/>
            <person name="Havlak P."/>
            <person name="Kuo D.-H."/>
            <person name="Larsson T."/>
            <person name="Lv J."/>
            <person name="Arendt D."/>
            <person name="Savage R."/>
            <person name="Osoegawa K."/>
            <person name="de Jong P."/>
            <person name="Lindberg D.R."/>
            <person name="Seaver E.C."/>
            <person name="Weisblat D.A."/>
            <person name="Putnam N.H."/>
            <person name="Grigoriev I.V."/>
            <person name="Rokhsar D.S."/>
        </authorList>
    </citation>
    <scope>NUCLEOTIDE SEQUENCE</scope>
    <source>
        <strain evidence="3">I ESC-2004</strain>
    </source>
</reference>
<dbReference type="HOGENOM" id="CLU_1742297_0_0_1"/>
<organism evidence="1">
    <name type="scientific">Capitella teleta</name>
    <name type="common">Polychaete worm</name>
    <dbReference type="NCBI Taxonomy" id="283909"/>
    <lineage>
        <taxon>Eukaryota</taxon>
        <taxon>Metazoa</taxon>
        <taxon>Spiralia</taxon>
        <taxon>Lophotrochozoa</taxon>
        <taxon>Annelida</taxon>
        <taxon>Polychaeta</taxon>
        <taxon>Sedentaria</taxon>
        <taxon>Scolecida</taxon>
        <taxon>Capitellidae</taxon>
        <taxon>Capitella</taxon>
    </lineage>
</organism>
<gene>
    <name evidence="1" type="ORF">CAPTEDRAFT_194810</name>
</gene>
<evidence type="ECO:0000313" key="1">
    <source>
        <dbReference type="EMBL" id="ELU09377.1"/>
    </source>
</evidence>
<keyword evidence="3" id="KW-1185">Reference proteome</keyword>
<dbReference type="EMBL" id="KB298264">
    <property type="protein sequence ID" value="ELU09377.1"/>
    <property type="molecule type" value="Genomic_DNA"/>
</dbReference>
<dbReference type="EnsemblMetazoa" id="CapteT194810">
    <property type="protein sequence ID" value="CapteP194810"/>
    <property type="gene ID" value="CapteG194810"/>
</dbReference>
<dbReference type="AlphaFoldDB" id="R7UZI4"/>
<accession>R7UZI4</accession>
<reference evidence="2" key="3">
    <citation type="submission" date="2015-06" db="UniProtKB">
        <authorList>
            <consortium name="EnsemblMetazoa"/>
        </authorList>
    </citation>
    <scope>IDENTIFICATION</scope>
</reference>
<evidence type="ECO:0000313" key="3">
    <source>
        <dbReference type="Proteomes" id="UP000014760"/>
    </source>
</evidence>
<protein>
    <submittedName>
        <fullName evidence="1 2">Uncharacterized protein</fullName>
    </submittedName>
</protein>